<dbReference type="InterPro" id="IPR056622">
    <property type="entry name" value="ARM_FBXO47"/>
</dbReference>
<evidence type="ECO:0000313" key="3">
    <source>
        <dbReference type="WBParaSite" id="EEL_0000390601-mRNA-1"/>
    </source>
</evidence>
<dbReference type="PANTHER" id="PTHR34098">
    <property type="entry name" value="F-BOX ONLY PROTEIN 47"/>
    <property type="match status" value="1"/>
</dbReference>
<name>A0A0R3RQF2_9BILA</name>
<keyword evidence="2" id="KW-1185">Reference proteome</keyword>
<organism evidence="2 3">
    <name type="scientific">Elaeophora elaphi</name>
    <dbReference type="NCBI Taxonomy" id="1147741"/>
    <lineage>
        <taxon>Eukaryota</taxon>
        <taxon>Metazoa</taxon>
        <taxon>Ecdysozoa</taxon>
        <taxon>Nematoda</taxon>
        <taxon>Chromadorea</taxon>
        <taxon>Rhabditida</taxon>
        <taxon>Spirurina</taxon>
        <taxon>Spiruromorpha</taxon>
        <taxon>Filarioidea</taxon>
        <taxon>Onchocercidae</taxon>
        <taxon>Elaeophora</taxon>
    </lineage>
</organism>
<proteinExistence type="predicted"/>
<evidence type="ECO:0000313" key="2">
    <source>
        <dbReference type="Proteomes" id="UP000050640"/>
    </source>
</evidence>
<accession>A0A0R3RQF2</accession>
<evidence type="ECO:0000259" key="1">
    <source>
        <dbReference type="Pfam" id="PF24467"/>
    </source>
</evidence>
<dbReference type="AlphaFoldDB" id="A0A0R3RQF2"/>
<dbReference type="InterPro" id="IPR038946">
    <property type="entry name" value="FBXO47"/>
</dbReference>
<dbReference type="Pfam" id="PF24467">
    <property type="entry name" value="ARM_FBXO47"/>
    <property type="match status" value="1"/>
</dbReference>
<feature type="domain" description="FBXO47 ARM repeats region" evidence="1">
    <location>
        <begin position="124"/>
        <end position="356"/>
    </location>
</feature>
<reference evidence="3" key="1">
    <citation type="submission" date="2017-02" db="UniProtKB">
        <authorList>
            <consortium name="WormBaseParasite"/>
        </authorList>
    </citation>
    <scope>IDENTIFICATION</scope>
</reference>
<dbReference type="WBParaSite" id="EEL_0000390601-mRNA-1">
    <property type="protein sequence ID" value="EEL_0000390601-mRNA-1"/>
    <property type="gene ID" value="EEL_0000390601"/>
</dbReference>
<dbReference type="Proteomes" id="UP000050640">
    <property type="component" value="Unplaced"/>
</dbReference>
<sequence length="377" mass="43900">MLASDDAIGSLISVSDRIVQLLFSYLSAHELKHISMTCHALNNAVCKYVLANAPNRFACDVAEEEGISSMTQTNSYAWGNLLKMCTIFWPARRRRACMGHFYVKFYTNWDYEARSEFLESVIYFTDSARLLITVMSDIVGKYHRIEIEVRRRLRGFFIDHQLTESESEKGFCLSVLLRTQKSIVEQGRLFLLLFGPLKFVDGEERIHWDLMSETAFTRNQGMQIIKPLSSNIYYLSKTTELKLKFSWSDSEIFTLIEEVTSAPKVWLFHNFACLLLLQPELIRTALYYRIFYGRCKEAAHMLHVMKMVYYRWGCGIFEGLLVPLLDTFELLNIAQRRHFLAEIISTQSYLLDGHLRRYPCYCFIISLLPEVHSLISV</sequence>
<protein>
    <submittedName>
        <fullName evidence="3">F-box domain-containing protein</fullName>
    </submittedName>
</protein>
<dbReference type="PANTHER" id="PTHR34098:SF1">
    <property type="entry name" value="F-BOX ONLY PROTEIN 47"/>
    <property type="match status" value="1"/>
</dbReference>